<dbReference type="AlphaFoldDB" id="A0A2U3LJC2"/>
<gene>
    <name evidence="1" type="ORF">SBF1_5420009</name>
</gene>
<dbReference type="EMBL" id="OMOF01000493">
    <property type="protein sequence ID" value="SPF51929.1"/>
    <property type="molecule type" value="Genomic_DNA"/>
</dbReference>
<protein>
    <submittedName>
        <fullName evidence="1">Uncharacterized protein</fullName>
    </submittedName>
</protein>
<sequence length="37" mass="3927">MVAIELAGKVANSARPPNFIQAALLDYKCPGEIQLPS</sequence>
<evidence type="ECO:0000313" key="1">
    <source>
        <dbReference type="EMBL" id="SPF51929.1"/>
    </source>
</evidence>
<accession>A0A2U3LJC2</accession>
<reference evidence="2" key="1">
    <citation type="submission" date="2018-02" db="EMBL/GenBank/DDBJ databases">
        <authorList>
            <person name="Hausmann B."/>
        </authorList>
    </citation>
    <scope>NUCLEOTIDE SEQUENCE [LARGE SCALE GENOMIC DNA]</scope>
    <source>
        <strain evidence="2">Peat soil MAG SbF1</strain>
    </source>
</reference>
<name>A0A2U3LJC2_9FIRM</name>
<proteinExistence type="predicted"/>
<evidence type="ECO:0000313" key="2">
    <source>
        <dbReference type="Proteomes" id="UP000238916"/>
    </source>
</evidence>
<organism evidence="1 2">
    <name type="scientific">Candidatus Desulfosporosinus infrequens</name>
    <dbReference type="NCBI Taxonomy" id="2043169"/>
    <lineage>
        <taxon>Bacteria</taxon>
        <taxon>Bacillati</taxon>
        <taxon>Bacillota</taxon>
        <taxon>Clostridia</taxon>
        <taxon>Eubacteriales</taxon>
        <taxon>Desulfitobacteriaceae</taxon>
        <taxon>Desulfosporosinus</taxon>
    </lineage>
</organism>
<dbReference type="Proteomes" id="UP000238916">
    <property type="component" value="Unassembled WGS sequence"/>
</dbReference>